<dbReference type="Proteomes" id="UP000092695">
    <property type="component" value="Chromosome"/>
</dbReference>
<gene>
    <name evidence="2" type="ORF">BA177_06815</name>
</gene>
<dbReference type="InterPro" id="IPR029044">
    <property type="entry name" value="Nucleotide-diphossugar_trans"/>
</dbReference>
<dbReference type="STRING" id="1548547.BA177_06815"/>
<dbReference type="Pfam" id="PF00535">
    <property type="entry name" value="Glycos_transf_2"/>
    <property type="match status" value="1"/>
</dbReference>
<dbReference type="InterPro" id="IPR050834">
    <property type="entry name" value="Glycosyltransf_2"/>
</dbReference>
<protein>
    <recommendedName>
        <fullName evidence="1">Glycosyltransferase 2-like domain-containing protein</fullName>
    </recommendedName>
</protein>
<dbReference type="PANTHER" id="PTHR43685">
    <property type="entry name" value="GLYCOSYLTRANSFERASE"/>
    <property type="match status" value="1"/>
</dbReference>
<dbReference type="EMBL" id="CP016268">
    <property type="protein sequence ID" value="ANO50957.1"/>
    <property type="molecule type" value="Genomic_DNA"/>
</dbReference>
<feature type="domain" description="Glycosyltransferase 2-like" evidence="1">
    <location>
        <begin position="7"/>
        <end position="113"/>
    </location>
</feature>
<proteinExistence type="predicted"/>
<keyword evidence="3" id="KW-1185">Reference proteome</keyword>
<dbReference type="CDD" id="cd00761">
    <property type="entry name" value="Glyco_tranf_GTA_type"/>
    <property type="match status" value="1"/>
</dbReference>
<dbReference type="PANTHER" id="PTHR43685:SF12">
    <property type="entry name" value="GLYCOSYL TRANSFERASE FAMILY 2"/>
    <property type="match status" value="1"/>
</dbReference>
<reference evidence="2 3" key="1">
    <citation type="submission" date="2016-06" db="EMBL/GenBank/DDBJ databases">
        <title>Complete genome sequence of a deep-branching marine Gamma Proteobacterium Woeseia oceani type strain XK5.</title>
        <authorList>
            <person name="Mu D."/>
            <person name="Du Z."/>
        </authorList>
    </citation>
    <scope>NUCLEOTIDE SEQUENCE [LARGE SCALE GENOMIC DNA]</scope>
    <source>
        <strain evidence="2 3">XK5</strain>
    </source>
</reference>
<sequence length="346" mass="39831">MHAVKLSVIIPSYLRAPMLCEAIDSVLSQDIDDMELIVIDDGSTDDTRVRVRQYGDRIRYVYQENQGLSTARNNGIALARGEYIALLDNDDWFMPGKLRLQLALLDALPDVSGTYSNFTIYRSDDDTTPNGVQTWYDNPMDWSKVFDRKVPLRKILDDISPAPADTMAYVGSLYSASLEHYFVLPSTAVFRKSMLPEDGLFPVHDPICGDWDFFARISRLAPLCFVDTELAYNRSHIDESRLTQTRMRQQIELRIDFLERVYRKDEKFYKENRVRVDRVHQTRLSELCKLQLLEEDQDAAVETSVRLKRLDVPLGRRERLLIAASAIPGTGHLLSLARALKRRLRL</sequence>
<dbReference type="SUPFAM" id="SSF53448">
    <property type="entry name" value="Nucleotide-diphospho-sugar transferases"/>
    <property type="match status" value="1"/>
</dbReference>
<evidence type="ECO:0000259" key="1">
    <source>
        <dbReference type="Pfam" id="PF00535"/>
    </source>
</evidence>
<name>A0A193LEM2_9GAMM</name>
<dbReference type="AlphaFoldDB" id="A0A193LEM2"/>
<dbReference type="KEGG" id="woc:BA177_06815"/>
<organism evidence="2 3">
    <name type="scientific">Woeseia oceani</name>
    <dbReference type="NCBI Taxonomy" id="1548547"/>
    <lineage>
        <taxon>Bacteria</taxon>
        <taxon>Pseudomonadati</taxon>
        <taxon>Pseudomonadota</taxon>
        <taxon>Gammaproteobacteria</taxon>
        <taxon>Woeseiales</taxon>
        <taxon>Woeseiaceae</taxon>
        <taxon>Woeseia</taxon>
    </lineage>
</organism>
<accession>A0A193LEM2</accession>
<evidence type="ECO:0000313" key="2">
    <source>
        <dbReference type="EMBL" id="ANO50957.1"/>
    </source>
</evidence>
<dbReference type="InterPro" id="IPR001173">
    <property type="entry name" value="Glyco_trans_2-like"/>
</dbReference>
<dbReference type="Gene3D" id="3.90.550.10">
    <property type="entry name" value="Spore Coat Polysaccharide Biosynthesis Protein SpsA, Chain A"/>
    <property type="match status" value="1"/>
</dbReference>
<dbReference type="RefSeq" id="WP_068614574.1">
    <property type="nucleotide sequence ID" value="NZ_CP016268.1"/>
</dbReference>
<evidence type="ECO:0000313" key="3">
    <source>
        <dbReference type="Proteomes" id="UP000092695"/>
    </source>
</evidence>